<sequence>MRLNDFLRNYFDGRGVEEFNENVYMKDFWSSPNEFIQDEVLLRTIEASPPYQELKKEREEFYMLLGASNKLKKEYIVTLRQWRDFKRKDTVTPLARAQINTAYSYVLREERRKAEERERRERQELGIDFSTRIKDAVFKGRVRVDKMKLNDFLAMELDGRGAVDANRDVLLEEFFKDPKKYICDAGVLGEMQASDRYKRMEGAVRDEMDMEEDVHKLYKNGVDNLLNWLVATAEVKANVQEITKRFLDAAAEEARNPKKSSAPIYLEGCYESVYNAGWHHVVEVPDGEGTGMKVEEGEPPQSWTYKAVGDTLEKDDGVQQSGAPRPRLMVLTSDKGWPYSWEEDESTCDCHVNREVERVWQTVRNDLTELLGPDPGAYFEPRRRVLIGTPGIGNSMAAGSYLLYQLLHCDAEKLHLVIYSFGGNTTYVFDKTIKAVKRHVGRGASKECLRDLWDCGLKGYVIYDVTRQGKPPAKYFLPGPGWGMIVVSSPSVRNYGEWEKQEGAARIIMNCPAEMDVKAMCAWMKRDETAEKQAECWKMVKERMDNVGPIPRYIFDANKFVAHSAAVEDALDGINSRDGEEHFTHGGVRLWGSENPSQKLVRVVRARGEVGLKRFRNAPICYFLGSRSANRLAKAMSERKFLLLVLGTREFHLSECTEKFCLCALIFDGFVSAMAVGLKGLRPPAHGIQGTVLKANPGGHPTEICEIPRVEEIDAKQNINYRVLYIPVVRNFPLVDCFFFMELPRRTLVGLRMTTAGGHHTTASTVRQFTEHLSKFFNGWGESSQGLSWEMIYVQHADSTPMNGWRRCDVVNPSSVGDVDHGRIAEFWKTTHQYQFTLTDCFLRRML</sequence>
<dbReference type="VEuPathDB" id="TriTrypDB:Tc_MARK_6733"/>
<dbReference type="AlphaFoldDB" id="A0A2V2W4T3"/>
<dbReference type="InterPro" id="IPR046835">
    <property type="entry name" value="RHS_N"/>
</dbReference>
<dbReference type="EMBL" id="PRFC01000173">
    <property type="protein sequence ID" value="PWV03608.1"/>
    <property type="molecule type" value="Genomic_DNA"/>
</dbReference>
<dbReference type="OMA" id="KENARVW"/>
<dbReference type="Pfam" id="PF24466">
    <property type="entry name" value="DUF7578"/>
    <property type="match status" value="2"/>
</dbReference>
<dbReference type="InterPro" id="IPR052980">
    <property type="entry name" value="Crinkler_effector"/>
</dbReference>
<dbReference type="VEuPathDB" id="TriTrypDB:TCSYLVIO_007769"/>
<feature type="domain" description="Retrotransposon hot spot protein N-terminal" evidence="2">
    <location>
        <begin position="270"/>
        <end position="372"/>
    </location>
</feature>
<dbReference type="VEuPathDB" id="TriTrypDB:TcG_10123"/>
<evidence type="ECO:0000259" key="3">
    <source>
        <dbReference type="Pfam" id="PF24466"/>
    </source>
</evidence>
<dbReference type="InterPro" id="IPR006518">
    <property type="entry name" value="Trypano_RHS"/>
</dbReference>
<dbReference type="VEuPathDB" id="TriTrypDB:TcCLB.507253.10"/>
<dbReference type="Pfam" id="PF20445">
    <property type="entry name" value="RHS_N"/>
    <property type="match status" value="1"/>
</dbReference>
<evidence type="ECO:0000313" key="5">
    <source>
        <dbReference type="Proteomes" id="UP000246078"/>
    </source>
</evidence>
<dbReference type="Pfam" id="PF07999">
    <property type="entry name" value="RHSP"/>
    <property type="match status" value="1"/>
</dbReference>
<dbReference type="VEuPathDB" id="TriTrypDB:TCDM_11641"/>
<dbReference type="InterPro" id="IPR056000">
    <property type="entry name" value="DUF7578"/>
</dbReference>
<feature type="domain" description="Retrotransposon hot spot protein,C-terminal" evidence="1">
    <location>
        <begin position="385"/>
        <end position="681"/>
    </location>
</feature>
<dbReference type="PANTHER" id="PTHR33129:SF3">
    <property type="entry name" value="HOT SPOT (RHS) PROTEIN, PUTATIVE-RELATED"/>
    <property type="match status" value="1"/>
</dbReference>
<proteinExistence type="predicted"/>
<name>A0A2V2W4T3_TRYCR</name>
<feature type="domain" description="DUF7578" evidence="3">
    <location>
        <begin position="143"/>
        <end position="207"/>
    </location>
</feature>
<dbReference type="Proteomes" id="UP000246078">
    <property type="component" value="Unassembled WGS sequence"/>
</dbReference>
<dbReference type="VEuPathDB" id="TriTrypDB:BCY84_05630"/>
<dbReference type="VEuPathDB" id="TriTrypDB:TcCLB.506001.90"/>
<dbReference type="InterPro" id="IPR046836">
    <property type="entry name" value="RHS_C"/>
</dbReference>
<dbReference type="VEuPathDB" id="TriTrypDB:TcG_12257"/>
<protein>
    <submittedName>
        <fullName evidence="4">Putative retrotransposon hot spot protein (RHS)</fullName>
    </submittedName>
</protein>
<dbReference type="VEuPathDB" id="TriTrypDB:TcYC6_0104220"/>
<accession>A0A2V2W4T3</accession>
<dbReference type="VEuPathDB" id="TriTrypDB:TcCLB.511121.20"/>
<evidence type="ECO:0000313" key="4">
    <source>
        <dbReference type="EMBL" id="PWV03608.1"/>
    </source>
</evidence>
<reference evidence="4 5" key="1">
    <citation type="journal article" date="2018" name="Microb. Genom.">
        <title>Expanding an expanded genome: long-read sequencing of Trypanosoma cruzi.</title>
        <authorList>
            <person name="Berna L."/>
            <person name="Rodriguez M."/>
            <person name="Chiribao M.L."/>
            <person name="Parodi-Talice A."/>
            <person name="Pita S."/>
            <person name="Rijo G."/>
            <person name="Alvarez-Valin F."/>
            <person name="Robello C."/>
        </authorList>
    </citation>
    <scope>NUCLEOTIDE SEQUENCE [LARGE SCALE GENOMIC DNA]</scope>
    <source>
        <strain evidence="4 5">TCC</strain>
    </source>
</reference>
<dbReference type="NCBIfam" id="TIGR01631">
    <property type="entry name" value="Trypano_RHS"/>
    <property type="match status" value="1"/>
</dbReference>
<dbReference type="VEuPathDB" id="TriTrypDB:ECC02_000950"/>
<dbReference type="VEuPathDB" id="TriTrypDB:TCDM_09674"/>
<dbReference type="OrthoDB" id="2340858at2759"/>
<dbReference type="VEuPathDB" id="TriTrypDB:Tc_MARK_6389"/>
<comment type="caution">
    <text evidence="4">The sequence shown here is derived from an EMBL/GenBank/DDBJ whole genome shotgun (WGS) entry which is preliminary data.</text>
</comment>
<dbReference type="VEuPathDB" id="TriTrypDB:TcCL_Unassigned02065"/>
<dbReference type="VEuPathDB" id="TriTrypDB:C4B63_119g39"/>
<dbReference type="VEuPathDB" id="TriTrypDB:C3747_173g102"/>
<feature type="domain" description="DUF7578" evidence="3">
    <location>
        <begin position="1"/>
        <end position="60"/>
    </location>
</feature>
<dbReference type="PANTHER" id="PTHR33129">
    <property type="entry name" value="PROTEIN KINASE DOMAIN-CONTAINING PROTEIN-RELATED"/>
    <property type="match status" value="1"/>
</dbReference>
<organism evidence="4 5">
    <name type="scientific">Trypanosoma cruzi</name>
    <dbReference type="NCBI Taxonomy" id="5693"/>
    <lineage>
        <taxon>Eukaryota</taxon>
        <taxon>Discoba</taxon>
        <taxon>Euglenozoa</taxon>
        <taxon>Kinetoplastea</taxon>
        <taxon>Metakinetoplastina</taxon>
        <taxon>Trypanosomatida</taxon>
        <taxon>Trypanosomatidae</taxon>
        <taxon>Trypanosoma</taxon>
        <taxon>Schizotrypanum</taxon>
    </lineage>
</organism>
<evidence type="ECO:0000259" key="2">
    <source>
        <dbReference type="Pfam" id="PF20445"/>
    </source>
</evidence>
<gene>
    <name evidence="4" type="ORF">C3747_173g102</name>
</gene>
<evidence type="ECO:0000259" key="1">
    <source>
        <dbReference type="Pfam" id="PF07999"/>
    </source>
</evidence>